<keyword evidence="2" id="KW-1185">Reference proteome</keyword>
<evidence type="ECO:0000313" key="2">
    <source>
        <dbReference type="Proteomes" id="UP000032668"/>
    </source>
</evidence>
<comment type="caution">
    <text evidence="1">The sequence shown here is derived from an EMBL/GenBank/DDBJ whole genome shotgun (WGS) entry which is preliminary data.</text>
</comment>
<sequence length="85" mass="9531">MTAVVRDVGILVILIETIEEVCKNYRFEFYSNDLWRDRLTSMLQAVMLRYLAQGLPAVTVLGSGESIRMCFPQAAHMAPILGALL</sequence>
<dbReference type="AlphaFoldDB" id="A0A0D6PKV4"/>
<dbReference type="Proteomes" id="UP000032668">
    <property type="component" value="Unassembled WGS sequence"/>
</dbReference>
<dbReference type="SUPFAM" id="SSF159594">
    <property type="entry name" value="XCC0632-like"/>
    <property type="match status" value="1"/>
</dbReference>
<protein>
    <submittedName>
        <fullName evidence="1">Uncharacterized protein</fullName>
    </submittedName>
</protein>
<proteinExistence type="predicted"/>
<accession>A0A0D6PKV4</accession>
<dbReference type="RefSeq" id="WP_048880221.1">
    <property type="nucleotide sequence ID" value="NZ_BAPR01000407.1"/>
</dbReference>
<dbReference type="EMBL" id="BANC01000119">
    <property type="protein sequence ID" value="GAN81833.1"/>
    <property type="molecule type" value="Genomic_DNA"/>
</dbReference>
<organism evidence="1 2">
    <name type="scientific">Acidocella aminolytica 101 = DSM 11237</name>
    <dbReference type="NCBI Taxonomy" id="1120923"/>
    <lineage>
        <taxon>Bacteria</taxon>
        <taxon>Pseudomonadati</taxon>
        <taxon>Pseudomonadota</taxon>
        <taxon>Alphaproteobacteria</taxon>
        <taxon>Acetobacterales</taxon>
        <taxon>Acidocellaceae</taxon>
        <taxon>Acidocella</taxon>
    </lineage>
</organism>
<evidence type="ECO:0000313" key="1">
    <source>
        <dbReference type="EMBL" id="GAN81833.1"/>
    </source>
</evidence>
<reference evidence="1 2" key="1">
    <citation type="submission" date="2012-11" db="EMBL/GenBank/DDBJ databases">
        <title>Whole genome sequence of Acidocella aminolytica 101 = DSM 11237.</title>
        <authorList>
            <person name="Azuma Y."/>
            <person name="Higashiura N."/>
            <person name="Hirakawa H."/>
            <person name="Matsushita K."/>
        </authorList>
    </citation>
    <scope>NUCLEOTIDE SEQUENCE [LARGE SCALE GENOMIC DNA]</scope>
    <source>
        <strain evidence="2">101 / DSM 11237</strain>
    </source>
</reference>
<gene>
    <name evidence="1" type="ORF">Aam_121_003</name>
</gene>
<name>A0A0D6PKV4_9PROT</name>